<keyword evidence="2" id="KW-0472">Membrane</keyword>
<evidence type="ECO:0000313" key="5">
    <source>
        <dbReference type="EMBL" id="CAB4362281.1"/>
    </source>
</evidence>
<feature type="transmembrane region" description="Helical" evidence="2">
    <location>
        <begin position="322"/>
        <end position="339"/>
    </location>
</feature>
<feature type="transmembrane region" description="Helical" evidence="2">
    <location>
        <begin position="38"/>
        <end position="58"/>
    </location>
</feature>
<evidence type="ECO:0000313" key="6">
    <source>
        <dbReference type="EMBL" id="CAB4715358.1"/>
    </source>
</evidence>
<dbReference type="InterPro" id="IPR043968">
    <property type="entry name" value="SGNH"/>
</dbReference>
<protein>
    <submittedName>
        <fullName evidence="5">Unannotated protein</fullName>
    </submittedName>
</protein>
<accession>A0A6J5ZZE2</accession>
<evidence type="ECO:0000256" key="2">
    <source>
        <dbReference type="SAM" id="Phobius"/>
    </source>
</evidence>
<evidence type="ECO:0000259" key="4">
    <source>
        <dbReference type="Pfam" id="PF19040"/>
    </source>
</evidence>
<keyword evidence="2" id="KW-1133">Transmembrane helix</keyword>
<dbReference type="Pfam" id="PF01757">
    <property type="entry name" value="Acyl_transf_3"/>
    <property type="match status" value="1"/>
</dbReference>
<evidence type="ECO:0000313" key="9">
    <source>
        <dbReference type="EMBL" id="CAB4978412.1"/>
    </source>
</evidence>
<dbReference type="PANTHER" id="PTHR23028:SF53">
    <property type="entry name" value="ACYL_TRANSF_3 DOMAIN-CONTAINING PROTEIN"/>
    <property type="match status" value="1"/>
</dbReference>
<dbReference type="GO" id="GO:0016747">
    <property type="term" value="F:acyltransferase activity, transferring groups other than amino-acyl groups"/>
    <property type="evidence" value="ECO:0007669"/>
    <property type="project" value="InterPro"/>
</dbReference>
<dbReference type="EMBL" id="CAFAAV010000294">
    <property type="protein sequence ID" value="CAB4835178.1"/>
    <property type="molecule type" value="Genomic_DNA"/>
</dbReference>
<dbReference type="PANTHER" id="PTHR23028">
    <property type="entry name" value="ACETYLTRANSFERASE"/>
    <property type="match status" value="1"/>
</dbReference>
<dbReference type="GO" id="GO:0016020">
    <property type="term" value="C:membrane"/>
    <property type="evidence" value="ECO:0007669"/>
    <property type="project" value="TreeGrafter"/>
</dbReference>
<sequence>MAVSTQRESPLLGEIEGLRAVAVASVLLYHAGFGFSGGYVGVDVFFVVSGFLITSLLRREHESTHRISLRNFYARRARRLLPTATLVLLVTLVLADWLLDPVRAHQTATDTLWAGGFLANFHFAAVGADYLQATRPPSLLQHWWSLAVEEQFYVVWPGLLALTWRLGRNLTRAGVAVCLVVTGASLTLGVHLTRTNPVWGYFASWSRAWELALGALCAFAFAARHRLPWRSLLGWLGLAAIGYSIFRFDAATPFPGIAALVPVLGTVAVILSIGASGAPGQLLSLAPLQWIGGRSYGIYLWHWPLLMILHDRIDAPSVLQRAGVLVGAVALAALSFWLLENPLRHHPLLTRSARRSLIMGAVTIALVLGGAVIVGRATDDVHFSTGYVAPTAASTSASTSTTTATSTTAETASTVPPPSWQQQLDAKIAQELQPLIAASATNDLLPENITPPVSKQAGDDFGIWTDGCLVSFSGTSPSGCQRGDVGAPLAITIFGDSHVTQWFTGLEAAATEQHWRLDVVAKKICSAATMSVMRDKATTYPACDKWRANSIAAIAASDTQLVIINQWRKHYFRNVGGQLRSISDATWAAALEHTITTLTAAGKKVLLLSDTPIAGRQVDRCLASRPRHISGCNLSVTRNVDTRENELERDLAARTGALFYDTSDWFCSADVCPAVIGNMAVYLDTNHINNTYSLFLAPYLTLLVKASLEVT</sequence>
<feature type="region of interest" description="Disordered" evidence="1">
    <location>
        <begin position="394"/>
        <end position="419"/>
    </location>
</feature>
<dbReference type="AlphaFoldDB" id="A0A6J5ZZE2"/>
<reference evidence="5" key="1">
    <citation type="submission" date="2020-05" db="EMBL/GenBank/DDBJ databases">
        <authorList>
            <person name="Chiriac C."/>
            <person name="Salcher M."/>
            <person name="Ghai R."/>
            <person name="Kavagutti S V."/>
        </authorList>
    </citation>
    <scope>NUCLEOTIDE SEQUENCE</scope>
</reference>
<proteinExistence type="predicted"/>
<feature type="compositionally biased region" description="Low complexity" evidence="1">
    <location>
        <begin position="394"/>
        <end position="414"/>
    </location>
</feature>
<dbReference type="EMBL" id="CAFBMT010000002">
    <property type="protein sequence ID" value="CAB4915745.1"/>
    <property type="molecule type" value="Genomic_DNA"/>
</dbReference>
<organism evidence="5">
    <name type="scientific">freshwater metagenome</name>
    <dbReference type="NCBI Taxonomy" id="449393"/>
    <lineage>
        <taxon>unclassified sequences</taxon>
        <taxon>metagenomes</taxon>
        <taxon>ecological metagenomes</taxon>
    </lineage>
</organism>
<feature type="transmembrane region" description="Helical" evidence="2">
    <location>
        <begin position="173"/>
        <end position="192"/>
    </location>
</feature>
<dbReference type="EMBL" id="CAFBOL010000010">
    <property type="protein sequence ID" value="CAB4978412.1"/>
    <property type="molecule type" value="Genomic_DNA"/>
</dbReference>
<feature type="transmembrane region" description="Helical" evidence="2">
    <location>
        <begin position="79"/>
        <end position="99"/>
    </location>
</feature>
<dbReference type="EMBL" id="CAEZYF010000004">
    <property type="protein sequence ID" value="CAB4715358.1"/>
    <property type="molecule type" value="Genomic_DNA"/>
</dbReference>
<dbReference type="SUPFAM" id="SSF52266">
    <property type="entry name" value="SGNH hydrolase"/>
    <property type="match status" value="1"/>
</dbReference>
<dbReference type="Pfam" id="PF19040">
    <property type="entry name" value="SGNH"/>
    <property type="match status" value="1"/>
</dbReference>
<feature type="transmembrane region" description="Helical" evidence="2">
    <location>
        <begin position="229"/>
        <end position="248"/>
    </location>
</feature>
<dbReference type="InterPro" id="IPR050879">
    <property type="entry name" value="Acyltransferase_3"/>
</dbReference>
<dbReference type="EMBL" id="CAESGF010000001">
    <property type="protein sequence ID" value="CAB4362281.1"/>
    <property type="molecule type" value="Genomic_DNA"/>
</dbReference>
<evidence type="ECO:0000313" key="8">
    <source>
        <dbReference type="EMBL" id="CAB4915745.1"/>
    </source>
</evidence>
<feature type="transmembrane region" description="Helical" evidence="2">
    <location>
        <begin position="357"/>
        <end position="375"/>
    </location>
</feature>
<feature type="transmembrane region" description="Helical" evidence="2">
    <location>
        <begin position="198"/>
        <end position="222"/>
    </location>
</feature>
<dbReference type="GO" id="GO:0009103">
    <property type="term" value="P:lipopolysaccharide biosynthetic process"/>
    <property type="evidence" value="ECO:0007669"/>
    <property type="project" value="TreeGrafter"/>
</dbReference>
<evidence type="ECO:0000256" key="1">
    <source>
        <dbReference type="SAM" id="MobiDB-lite"/>
    </source>
</evidence>
<dbReference type="InterPro" id="IPR002656">
    <property type="entry name" value="Acyl_transf_3_dom"/>
</dbReference>
<evidence type="ECO:0000259" key="3">
    <source>
        <dbReference type="Pfam" id="PF01757"/>
    </source>
</evidence>
<feature type="domain" description="SGNH" evidence="4">
    <location>
        <begin position="478"/>
        <end position="699"/>
    </location>
</feature>
<name>A0A6J5ZZE2_9ZZZZ</name>
<evidence type="ECO:0000313" key="7">
    <source>
        <dbReference type="EMBL" id="CAB4835178.1"/>
    </source>
</evidence>
<feature type="domain" description="Acyltransferase 3" evidence="3">
    <location>
        <begin position="14"/>
        <end position="335"/>
    </location>
</feature>
<feature type="transmembrane region" description="Helical" evidence="2">
    <location>
        <begin position="254"/>
        <end position="275"/>
    </location>
</feature>
<keyword evidence="2" id="KW-0812">Transmembrane</keyword>
<gene>
    <name evidence="6" type="ORF">UFOPK2656_00939</name>
    <name evidence="7" type="ORF">UFOPK3099_02695</name>
    <name evidence="8" type="ORF">UFOPK3651_00522</name>
    <name evidence="9" type="ORF">UFOPK3931_00647</name>
    <name evidence="5" type="ORF">UFOPK4189_00053</name>
</gene>